<evidence type="ECO:0000259" key="5">
    <source>
        <dbReference type="Pfam" id="PF00370"/>
    </source>
</evidence>
<dbReference type="InterPro" id="IPR050406">
    <property type="entry name" value="FGGY_Carb_Kinase"/>
</dbReference>
<dbReference type="AlphaFoldDB" id="A0A3M8LHX4"/>
<accession>A0A3M8LHX4</accession>
<dbReference type="GO" id="GO:0005975">
    <property type="term" value="P:carbohydrate metabolic process"/>
    <property type="evidence" value="ECO:0007669"/>
    <property type="project" value="InterPro"/>
</dbReference>
<gene>
    <name evidence="7" type="ORF">EEJ31_04735</name>
</gene>
<dbReference type="Proteomes" id="UP000279859">
    <property type="component" value="Unassembled WGS sequence"/>
</dbReference>
<dbReference type="InterPro" id="IPR043129">
    <property type="entry name" value="ATPase_NBD"/>
</dbReference>
<evidence type="ECO:0000256" key="2">
    <source>
        <dbReference type="ARBA" id="ARBA00022679"/>
    </source>
</evidence>
<reference evidence="7 8" key="1">
    <citation type="submission" date="2018-11" db="EMBL/GenBank/DDBJ databases">
        <title>Cryobacterium sp. nov., isolated from rhizosphere soil of lettuce.</title>
        <authorList>
            <person name="Wang Y."/>
        </authorList>
    </citation>
    <scope>NUCLEOTIDE SEQUENCE [LARGE SCALE GENOMIC DNA]</scope>
    <source>
        <strain evidence="7 8">NEAU-85</strain>
    </source>
</reference>
<dbReference type="GO" id="GO:0016773">
    <property type="term" value="F:phosphotransferase activity, alcohol group as acceptor"/>
    <property type="evidence" value="ECO:0007669"/>
    <property type="project" value="InterPro"/>
</dbReference>
<evidence type="ECO:0008006" key="9">
    <source>
        <dbReference type="Google" id="ProtNLM"/>
    </source>
</evidence>
<dbReference type="Pfam" id="PF00370">
    <property type="entry name" value="FGGY_N"/>
    <property type="match status" value="1"/>
</dbReference>
<comment type="similarity">
    <text evidence="1 4">Belongs to the FGGY kinase family.</text>
</comment>
<dbReference type="OrthoDB" id="9782710at2"/>
<feature type="domain" description="Carbohydrate kinase FGGY N-terminal" evidence="5">
    <location>
        <begin position="11"/>
        <end position="254"/>
    </location>
</feature>
<dbReference type="PROSITE" id="PS00445">
    <property type="entry name" value="FGGY_KINASES_2"/>
    <property type="match status" value="1"/>
</dbReference>
<dbReference type="GO" id="GO:0016301">
    <property type="term" value="F:kinase activity"/>
    <property type="evidence" value="ECO:0007669"/>
    <property type="project" value="UniProtKB-KW"/>
</dbReference>
<name>A0A3M8LHX4_9MICO</name>
<keyword evidence="8" id="KW-1185">Reference proteome</keyword>
<keyword evidence="3 4" id="KW-0418">Kinase</keyword>
<feature type="domain" description="Carbohydrate kinase FGGY C-terminal" evidence="6">
    <location>
        <begin position="268"/>
        <end position="457"/>
    </location>
</feature>
<dbReference type="EMBL" id="RDSR01000005">
    <property type="protein sequence ID" value="RNE64234.1"/>
    <property type="molecule type" value="Genomic_DNA"/>
</dbReference>
<keyword evidence="2 4" id="KW-0808">Transferase</keyword>
<dbReference type="Pfam" id="PF02782">
    <property type="entry name" value="FGGY_C"/>
    <property type="match status" value="1"/>
</dbReference>
<comment type="caution">
    <text evidence="7">The sequence shown here is derived from an EMBL/GenBank/DDBJ whole genome shotgun (WGS) entry which is preliminary data.</text>
</comment>
<dbReference type="Gene3D" id="3.30.420.40">
    <property type="match status" value="2"/>
</dbReference>
<dbReference type="CDD" id="cd07804">
    <property type="entry name" value="ASKHA_NBD_FGGY_RrXK-like"/>
    <property type="match status" value="1"/>
</dbReference>
<dbReference type="PIRSF" id="PIRSF000538">
    <property type="entry name" value="GlpK"/>
    <property type="match status" value="1"/>
</dbReference>
<evidence type="ECO:0000256" key="4">
    <source>
        <dbReference type="RuleBase" id="RU003733"/>
    </source>
</evidence>
<dbReference type="InterPro" id="IPR000577">
    <property type="entry name" value="Carb_kinase_FGGY"/>
</dbReference>
<evidence type="ECO:0000259" key="6">
    <source>
        <dbReference type="Pfam" id="PF02782"/>
    </source>
</evidence>
<proteinExistence type="inferred from homology"/>
<organism evidence="7 8">
    <name type="scientific">Cryobacterium tepidiphilum</name>
    <dbReference type="NCBI Taxonomy" id="2486026"/>
    <lineage>
        <taxon>Bacteria</taxon>
        <taxon>Bacillati</taxon>
        <taxon>Actinomycetota</taxon>
        <taxon>Actinomycetes</taxon>
        <taxon>Micrococcales</taxon>
        <taxon>Microbacteriaceae</taxon>
        <taxon>Cryobacterium</taxon>
    </lineage>
</organism>
<evidence type="ECO:0000313" key="8">
    <source>
        <dbReference type="Proteomes" id="UP000279859"/>
    </source>
</evidence>
<dbReference type="PANTHER" id="PTHR43095:SF2">
    <property type="entry name" value="GLUCONOKINASE"/>
    <property type="match status" value="1"/>
</dbReference>
<evidence type="ECO:0000313" key="7">
    <source>
        <dbReference type="EMBL" id="RNE64234.1"/>
    </source>
</evidence>
<dbReference type="SUPFAM" id="SSF53067">
    <property type="entry name" value="Actin-like ATPase domain"/>
    <property type="match status" value="2"/>
</dbReference>
<dbReference type="InterPro" id="IPR018484">
    <property type="entry name" value="FGGY_N"/>
</dbReference>
<evidence type="ECO:0000256" key="3">
    <source>
        <dbReference type="ARBA" id="ARBA00022777"/>
    </source>
</evidence>
<dbReference type="PANTHER" id="PTHR43095">
    <property type="entry name" value="SUGAR KINASE"/>
    <property type="match status" value="1"/>
</dbReference>
<evidence type="ECO:0000256" key="1">
    <source>
        <dbReference type="ARBA" id="ARBA00009156"/>
    </source>
</evidence>
<dbReference type="InterPro" id="IPR018483">
    <property type="entry name" value="Carb_kinase_FGGY_CS"/>
</dbReference>
<protein>
    <recommendedName>
        <fullName evidence="9">Carbohydrate kinase</fullName>
    </recommendedName>
</protein>
<dbReference type="InterPro" id="IPR018485">
    <property type="entry name" value="FGGY_C"/>
</dbReference>
<sequence length="514" mass="54642">MPLPTSGADLFLGIDIGTFETKGVLVNGEGQVVADARRPHSMSTPAPGHAEHDADEVWWKGLVTVARELMAQVPADGDAPRLRAVGVSAIGPCVLPTDADLTPLRPGILYGVDTRASEQITELTDRLGEGAIFARGGNHLTSQSAGPKILWIKQNEPDVYDRAAWFMTSQSYLVARLTGEVVMDHGTAGYFHPLYDLAGTRWDTSGCDDFIDTARLPRLGWATDVAGPVTDAAAAETLIPAGTPVIIGTADSPAEAVSSSVVNAGDMMLQYGSSTYMIEMLDAPVPHPVLWSAPYVFPQSYVLAAGTSTAGTLTHWLADILDLRERSGSTAEMFGALVALAEESPPGANGLLVLPYFSGERTPLHDPDSRGVIAGLTLGHTRGDIARAMMEAVGHSVAHALDVYASVGRRPRRIFAVGGGTKNTVFLHSVSDIADLDQTVADTAGAAFGDAALAAYAVGYLPTRENILDWCRTGRTVRPDPATAPRLRADHADYVRLYEDTRDLIHARATRNRG</sequence>